<evidence type="ECO:0000313" key="3">
    <source>
        <dbReference type="Proteomes" id="UP000319576"/>
    </source>
</evidence>
<evidence type="ECO:0000256" key="1">
    <source>
        <dbReference type="SAM" id="MobiDB-lite"/>
    </source>
</evidence>
<reference evidence="2 3" key="1">
    <citation type="submission" date="2019-02" db="EMBL/GenBank/DDBJ databases">
        <title>Deep-cultivation of Planctomycetes and their phenomic and genomic characterization uncovers novel biology.</title>
        <authorList>
            <person name="Wiegand S."/>
            <person name="Jogler M."/>
            <person name="Boedeker C."/>
            <person name="Pinto D."/>
            <person name="Vollmers J."/>
            <person name="Rivas-Marin E."/>
            <person name="Kohn T."/>
            <person name="Peeters S.H."/>
            <person name="Heuer A."/>
            <person name="Rast P."/>
            <person name="Oberbeckmann S."/>
            <person name="Bunk B."/>
            <person name="Jeske O."/>
            <person name="Meyerdierks A."/>
            <person name="Storesund J.E."/>
            <person name="Kallscheuer N."/>
            <person name="Luecker S."/>
            <person name="Lage O.M."/>
            <person name="Pohl T."/>
            <person name="Merkel B.J."/>
            <person name="Hornburger P."/>
            <person name="Mueller R.-W."/>
            <person name="Bruemmer F."/>
            <person name="Labrenz M."/>
            <person name="Spormann A.M."/>
            <person name="Op den Camp H."/>
            <person name="Overmann J."/>
            <person name="Amann R."/>
            <person name="Jetten M.S.M."/>
            <person name="Mascher T."/>
            <person name="Medema M.H."/>
            <person name="Devos D.P."/>
            <person name="Kaster A.-K."/>
            <person name="Ovreas L."/>
            <person name="Rohde M."/>
            <person name="Galperin M.Y."/>
            <person name="Jogler C."/>
        </authorList>
    </citation>
    <scope>NUCLEOTIDE SEQUENCE [LARGE SCALE GENOMIC DNA]</scope>
    <source>
        <strain evidence="2 3">ETA_A1</strain>
    </source>
</reference>
<feature type="region of interest" description="Disordered" evidence="1">
    <location>
        <begin position="1"/>
        <end position="21"/>
    </location>
</feature>
<proteinExistence type="predicted"/>
<dbReference type="Gene3D" id="1.10.10.60">
    <property type="entry name" value="Homeodomain-like"/>
    <property type="match status" value="1"/>
</dbReference>
<organism evidence="2 3">
    <name type="scientific">Urbifossiella limnaea</name>
    <dbReference type="NCBI Taxonomy" id="2528023"/>
    <lineage>
        <taxon>Bacteria</taxon>
        <taxon>Pseudomonadati</taxon>
        <taxon>Planctomycetota</taxon>
        <taxon>Planctomycetia</taxon>
        <taxon>Gemmatales</taxon>
        <taxon>Gemmataceae</taxon>
        <taxon>Urbifossiella</taxon>
    </lineage>
</organism>
<dbReference type="AlphaFoldDB" id="A0A517Y0Z2"/>
<sequence length="61" mass="7064">MWRATRPVVNKGGRPKGIPQKVTPTVEKMIFSMKAERRKVAVIARELRLSRQTVYEVLKRA</sequence>
<dbReference type="Proteomes" id="UP000319576">
    <property type="component" value="Chromosome"/>
</dbReference>
<gene>
    <name evidence="2" type="ORF">ETAA1_53770</name>
</gene>
<evidence type="ECO:0008006" key="4">
    <source>
        <dbReference type="Google" id="ProtNLM"/>
    </source>
</evidence>
<dbReference type="RefSeq" id="WP_238389307.1">
    <property type="nucleotide sequence ID" value="NZ_CP036273.1"/>
</dbReference>
<evidence type="ECO:0000313" key="2">
    <source>
        <dbReference type="EMBL" id="QDU23378.1"/>
    </source>
</evidence>
<keyword evidence="3" id="KW-1185">Reference proteome</keyword>
<dbReference type="KEGG" id="uli:ETAA1_53770"/>
<accession>A0A517Y0Z2</accession>
<dbReference type="EMBL" id="CP036273">
    <property type="protein sequence ID" value="QDU23378.1"/>
    <property type="molecule type" value="Genomic_DNA"/>
</dbReference>
<name>A0A517Y0Z2_9BACT</name>
<protein>
    <recommendedName>
        <fullName evidence="4">Resolvase HTH domain-containing protein</fullName>
    </recommendedName>
</protein>